<sequence length="165" mass="18644">MGSQACCPTDVLLVLHDIRTAQPCGSSTHAYGDPSEQDYYRCLREDRRPGLLVRFESYAARTKQGGRPCVFSCHPSLFLGDSIQLRMQRTLPHRCRFPLYRRSEAWHPHGYPFRAAILTLAHSTSFSTLPAACFICDSASQSALAEYLSPRHLRSLCYCNRSPMT</sequence>
<keyword evidence="2" id="KW-1185">Reference proteome</keyword>
<name>A0A165FEB9_9BASI</name>
<accession>A0A165FEB9</accession>
<dbReference type="InParanoid" id="A0A165FEB9"/>
<dbReference type="Proteomes" id="UP000076842">
    <property type="component" value="Unassembled WGS sequence"/>
</dbReference>
<protein>
    <submittedName>
        <fullName evidence="1">Uncharacterized protein</fullName>
    </submittedName>
</protein>
<dbReference type="AlphaFoldDB" id="A0A165FEB9"/>
<gene>
    <name evidence="1" type="ORF">CALCODRAFT_313739</name>
</gene>
<reference evidence="1 2" key="1">
    <citation type="journal article" date="2016" name="Mol. Biol. Evol.">
        <title>Comparative Genomics of Early-Diverging Mushroom-Forming Fungi Provides Insights into the Origins of Lignocellulose Decay Capabilities.</title>
        <authorList>
            <person name="Nagy L.G."/>
            <person name="Riley R."/>
            <person name="Tritt A."/>
            <person name="Adam C."/>
            <person name="Daum C."/>
            <person name="Floudas D."/>
            <person name="Sun H."/>
            <person name="Yadav J.S."/>
            <person name="Pangilinan J."/>
            <person name="Larsson K.H."/>
            <person name="Matsuura K."/>
            <person name="Barry K."/>
            <person name="Labutti K."/>
            <person name="Kuo R."/>
            <person name="Ohm R.A."/>
            <person name="Bhattacharya S.S."/>
            <person name="Shirouzu T."/>
            <person name="Yoshinaga Y."/>
            <person name="Martin F.M."/>
            <person name="Grigoriev I.V."/>
            <person name="Hibbett D.S."/>
        </authorList>
    </citation>
    <scope>NUCLEOTIDE SEQUENCE [LARGE SCALE GENOMIC DNA]</scope>
    <source>
        <strain evidence="1 2">HHB12733</strain>
    </source>
</reference>
<dbReference type="EMBL" id="KV423975">
    <property type="protein sequence ID" value="KZT56622.1"/>
    <property type="molecule type" value="Genomic_DNA"/>
</dbReference>
<evidence type="ECO:0000313" key="2">
    <source>
        <dbReference type="Proteomes" id="UP000076842"/>
    </source>
</evidence>
<proteinExistence type="predicted"/>
<evidence type="ECO:0000313" key="1">
    <source>
        <dbReference type="EMBL" id="KZT56622.1"/>
    </source>
</evidence>
<organism evidence="1 2">
    <name type="scientific">Calocera cornea HHB12733</name>
    <dbReference type="NCBI Taxonomy" id="1353952"/>
    <lineage>
        <taxon>Eukaryota</taxon>
        <taxon>Fungi</taxon>
        <taxon>Dikarya</taxon>
        <taxon>Basidiomycota</taxon>
        <taxon>Agaricomycotina</taxon>
        <taxon>Dacrymycetes</taxon>
        <taxon>Dacrymycetales</taxon>
        <taxon>Dacrymycetaceae</taxon>
        <taxon>Calocera</taxon>
    </lineage>
</organism>